<feature type="region of interest" description="Disordered" evidence="9">
    <location>
        <begin position="937"/>
        <end position="1095"/>
    </location>
</feature>
<evidence type="ECO:0000259" key="10">
    <source>
        <dbReference type="Pfam" id="PF12719"/>
    </source>
</evidence>
<dbReference type="InterPro" id="IPR025977">
    <property type="entry name" value="Cnd3_C"/>
</dbReference>
<comment type="subcellular location">
    <subcellularLocation>
        <location evidence="1">Chromosome</location>
    </subcellularLocation>
</comment>
<comment type="caution">
    <text evidence="11">The sequence shown here is derived from an EMBL/GenBank/DDBJ whole genome shotgun (WGS) entry which is preliminary data.</text>
</comment>
<name>A0A482WG91_LAOST</name>
<dbReference type="InterPro" id="IPR027165">
    <property type="entry name" value="CND3"/>
</dbReference>
<keyword evidence="5" id="KW-0498">Mitosis</keyword>
<evidence type="ECO:0000256" key="3">
    <source>
        <dbReference type="ARBA" id="ARBA00022454"/>
    </source>
</evidence>
<dbReference type="PANTHER" id="PTHR14418:SF5">
    <property type="entry name" value="CONDENSIN COMPLEX SUBUNIT 3"/>
    <property type="match status" value="1"/>
</dbReference>
<evidence type="ECO:0000256" key="4">
    <source>
        <dbReference type="ARBA" id="ARBA00022618"/>
    </source>
</evidence>
<keyword evidence="3" id="KW-0158">Chromosome</keyword>
<feature type="region of interest" description="Disordered" evidence="9">
    <location>
        <begin position="655"/>
        <end position="675"/>
    </location>
</feature>
<accession>A0A482WG91</accession>
<reference evidence="11 12" key="1">
    <citation type="journal article" date="2017" name="Gigascience">
        <title>Genome sequence of the small brown planthopper, Laodelphax striatellus.</title>
        <authorList>
            <person name="Zhu J."/>
            <person name="Jiang F."/>
            <person name="Wang X."/>
            <person name="Yang P."/>
            <person name="Bao Y."/>
            <person name="Zhao W."/>
            <person name="Wang W."/>
            <person name="Lu H."/>
            <person name="Wang Q."/>
            <person name="Cui N."/>
            <person name="Li J."/>
            <person name="Chen X."/>
            <person name="Luo L."/>
            <person name="Yu J."/>
            <person name="Kang L."/>
            <person name="Cui F."/>
        </authorList>
    </citation>
    <scope>NUCLEOTIDE SEQUENCE [LARGE SCALE GENOMIC DNA]</scope>
    <source>
        <strain evidence="11">Lst14</strain>
    </source>
</reference>
<dbReference type="SMR" id="A0A482WG91"/>
<evidence type="ECO:0000256" key="6">
    <source>
        <dbReference type="ARBA" id="ARBA00023067"/>
    </source>
</evidence>
<dbReference type="EMBL" id="QKKF02036668">
    <property type="protein sequence ID" value="RZF32549.1"/>
    <property type="molecule type" value="Genomic_DNA"/>
</dbReference>
<dbReference type="PANTHER" id="PTHR14418">
    <property type="entry name" value="CONDENSIN COMPLEX SUBUNIT 3-RELATED"/>
    <property type="match status" value="1"/>
</dbReference>
<keyword evidence="6" id="KW-0226">DNA condensation</keyword>
<proteinExistence type="inferred from homology"/>
<dbReference type="FunCoup" id="A0A482WG91">
    <property type="interactions" value="521"/>
</dbReference>
<dbReference type="GO" id="GO:0005737">
    <property type="term" value="C:cytoplasm"/>
    <property type="evidence" value="ECO:0007669"/>
    <property type="project" value="TreeGrafter"/>
</dbReference>
<feature type="compositionally biased region" description="Polar residues" evidence="9">
    <location>
        <begin position="1067"/>
        <end position="1086"/>
    </location>
</feature>
<feature type="compositionally biased region" description="Basic and acidic residues" evidence="9">
    <location>
        <begin position="942"/>
        <end position="956"/>
    </location>
</feature>
<protein>
    <recommendedName>
        <fullName evidence="10">Nuclear condensin complex subunit 3 C-terminal domain-containing protein</fullName>
    </recommendedName>
</protein>
<dbReference type="GO" id="GO:0007076">
    <property type="term" value="P:mitotic chromosome condensation"/>
    <property type="evidence" value="ECO:0007669"/>
    <property type="project" value="InterPro"/>
</dbReference>
<feature type="compositionally biased region" description="Low complexity" evidence="9">
    <location>
        <begin position="960"/>
        <end position="970"/>
    </location>
</feature>
<gene>
    <name evidence="11" type="ORF">LSTR_LSTR006544</name>
</gene>
<dbReference type="OrthoDB" id="27187at2759"/>
<dbReference type="InParanoid" id="A0A482WG91"/>
<dbReference type="InterPro" id="IPR016024">
    <property type="entry name" value="ARM-type_fold"/>
</dbReference>
<evidence type="ECO:0000256" key="5">
    <source>
        <dbReference type="ARBA" id="ARBA00022776"/>
    </source>
</evidence>
<dbReference type="SUPFAM" id="SSF48371">
    <property type="entry name" value="ARM repeat"/>
    <property type="match status" value="1"/>
</dbReference>
<dbReference type="GO" id="GO:0051301">
    <property type="term" value="P:cell division"/>
    <property type="evidence" value="ECO:0007669"/>
    <property type="project" value="UniProtKB-KW"/>
</dbReference>
<feature type="compositionally biased region" description="Basic and acidic residues" evidence="9">
    <location>
        <begin position="660"/>
        <end position="675"/>
    </location>
</feature>
<evidence type="ECO:0000313" key="11">
    <source>
        <dbReference type="EMBL" id="RZF32549.1"/>
    </source>
</evidence>
<dbReference type="AlphaFoldDB" id="A0A482WG91"/>
<feature type="coiled-coil region" evidence="8">
    <location>
        <begin position="475"/>
        <end position="528"/>
    </location>
</feature>
<dbReference type="Gene3D" id="1.25.10.10">
    <property type="entry name" value="Leucine-rich Repeat Variant"/>
    <property type="match status" value="1"/>
</dbReference>
<feature type="domain" description="Nuclear condensin complex subunit 3 C-terminal" evidence="10">
    <location>
        <begin position="549"/>
        <end position="844"/>
    </location>
</feature>
<dbReference type="InterPro" id="IPR011989">
    <property type="entry name" value="ARM-like"/>
</dbReference>
<comment type="similarity">
    <text evidence="2">Belongs to the CND3 (condensin subunit 3) family.</text>
</comment>
<evidence type="ECO:0000256" key="8">
    <source>
        <dbReference type="SAM" id="Coils"/>
    </source>
</evidence>
<feature type="compositionally biased region" description="Acidic residues" evidence="9">
    <location>
        <begin position="989"/>
        <end position="1000"/>
    </location>
</feature>
<feature type="compositionally biased region" description="Low complexity" evidence="9">
    <location>
        <begin position="1027"/>
        <end position="1055"/>
    </location>
</feature>
<dbReference type="Proteomes" id="UP000291343">
    <property type="component" value="Unassembled WGS sequence"/>
</dbReference>
<dbReference type="STRING" id="195883.A0A482WG91"/>
<dbReference type="GO" id="GO:0000796">
    <property type="term" value="C:condensin complex"/>
    <property type="evidence" value="ECO:0007669"/>
    <property type="project" value="InterPro"/>
</dbReference>
<evidence type="ECO:0000256" key="1">
    <source>
        <dbReference type="ARBA" id="ARBA00004286"/>
    </source>
</evidence>
<evidence type="ECO:0000256" key="2">
    <source>
        <dbReference type="ARBA" id="ARBA00006533"/>
    </source>
</evidence>
<dbReference type="Pfam" id="PF12719">
    <property type="entry name" value="Cnd3"/>
    <property type="match status" value="1"/>
</dbReference>
<evidence type="ECO:0000256" key="9">
    <source>
        <dbReference type="SAM" id="MobiDB-lite"/>
    </source>
</evidence>
<dbReference type="GO" id="GO:0000793">
    <property type="term" value="C:condensed chromosome"/>
    <property type="evidence" value="ECO:0007669"/>
    <property type="project" value="TreeGrafter"/>
</dbReference>
<keyword evidence="12" id="KW-1185">Reference proteome</keyword>
<evidence type="ECO:0000256" key="7">
    <source>
        <dbReference type="ARBA" id="ARBA00023306"/>
    </source>
</evidence>
<evidence type="ECO:0000313" key="12">
    <source>
        <dbReference type="Proteomes" id="UP000291343"/>
    </source>
</evidence>
<keyword evidence="7" id="KW-0131">Cell cycle</keyword>
<keyword evidence="4" id="KW-0132">Cell division</keyword>
<keyword evidence="8" id="KW-0175">Coiled coil</keyword>
<organism evidence="11 12">
    <name type="scientific">Laodelphax striatellus</name>
    <name type="common">Small brown planthopper</name>
    <name type="synonym">Delphax striatella</name>
    <dbReference type="NCBI Taxonomy" id="195883"/>
    <lineage>
        <taxon>Eukaryota</taxon>
        <taxon>Metazoa</taxon>
        <taxon>Ecdysozoa</taxon>
        <taxon>Arthropoda</taxon>
        <taxon>Hexapoda</taxon>
        <taxon>Insecta</taxon>
        <taxon>Pterygota</taxon>
        <taxon>Neoptera</taxon>
        <taxon>Paraneoptera</taxon>
        <taxon>Hemiptera</taxon>
        <taxon>Auchenorrhyncha</taxon>
        <taxon>Fulgoroidea</taxon>
        <taxon>Delphacidae</taxon>
        <taxon>Criomorphinae</taxon>
        <taxon>Laodelphax</taxon>
    </lineage>
</organism>
<sequence length="1095" mass="123791">MCGSSNKLDIFAIFSEVQLSKAYHDNYIKNLKKIYRNTDDTIFMRDFLKCLKVVLVGSEKNQTVDLALDFIAKFCTSVDFSSEATSPFLLTIFEFLFQNHDCSNTSVRFNICRLINRIMNNLGANASLEEDICERIITTMINRIQDTNAGVRVQAVLSINRLQDPSDENCRVMKVLLFHLSRDPSAEVRCAVISKIFITKKTLMAILARMRDVKDLVRRDAFIVFSRLSAQNFSIRQRQTILSSGFLDSSPKVQECLKETLLPKWLSACDDNFVNFIRLLNIQDETVLDVAKKCLHVFFNDREKLDLVEYMQGYLVDRTIPYNDLSPELVFVWRALSEYLRSQDIEKNSDLLEQILPELTLLVEYIKGYSLKLSSSPTDDVIKTAKNKFVLETALEMTSLYELADEVGRQNLSQLCVSLLHEPSVHGKTACVVVDRLAWAIPDANERILAIVEVISDLREPFMDIEMAEGDVTQMRNAEVEKTQLRERLEMLNREQSEAAEAEDFMVAKEIQLEIMLLERKLAELDTSGDTSTIGGPVLENIDPEILEKCLLIIKEMVDNKDVTKMTPTLCSLLDNFIRPAFQKNVGNPTVRLLSLELMGMFSLLDASLARKQFIIFCFLISSGSDVALKIVFDMLLKYGLRLFNVGKPDDDVNAELDENSARESSRRDERRSNTDNKNDVINLLASLLDCKTREIRNITADGFCKLFLMGHLRSPKIFASLIAMWFSPMTAEDSEWRQRFGLFLSAFTVTYGAQTVLERAFLPTLQMLFDPDSDSQLAEVDPDSVAQVFVKLTNPDVSPNKSEESTHNRLALKILNEVSKKQPKNEKSEKIRVLMRTLTLLTIQSDDLDYLSDLIARSEKLTHKFNMLGDKTCYRLAVKFSAMVNEVKHLSEKNTKSEICNTLDQTNSKVSFNTESAMKENSNLAPSTKDSLADLSEVNENESRIDISCLEKENESDSDNSSSMNDDNSIIYIPKRKNADETDVVPCSDDDDDDDDDNNDGAHQPSETPSSDVAHKNSLRTSVVPSSDVSDCLSTSSQDCSISTRLSSASSRATRSQRKVARQDFGKNSQELSNSAADSPIIRSTRSARKTRRN</sequence>